<reference evidence="2 3" key="1">
    <citation type="submission" date="2013-03" db="EMBL/GenBank/DDBJ databases">
        <title>Draft genome sequence of Gracibacillus halophilus YIM-C55.5, a moderately halophilic and thermophilic organism from the Xiaochaidamu salt lake.</title>
        <authorList>
            <person name="Sugumar T."/>
            <person name="Polireddy D.R."/>
            <person name="Antony A."/>
            <person name="Madhava Y.R."/>
            <person name="Sivakumar N."/>
        </authorList>
    </citation>
    <scope>NUCLEOTIDE SEQUENCE [LARGE SCALE GENOMIC DNA]</scope>
    <source>
        <strain evidence="2 3">YIM-C55.5</strain>
    </source>
</reference>
<dbReference type="EMBL" id="APML01000003">
    <property type="protein sequence ID" value="ENH98435.1"/>
    <property type="molecule type" value="Genomic_DNA"/>
</dbReference>
<evidence type="ECO:0000313" key="3">
    <source>
        <dbReference type="Proteomes" id="UP000012283"/>
    </source>
</evidence>
<name>N4WVL3_9BACI</name>
<comment type="caution">
    <text evidence="2">The sequence shown here is derived from an EMBL/GenBank/DDBJ whole genome shotgun (WGS) entry which is preliminary data.</text>
</comment>
<organism evidence="2 3">
    <name type="scientific">Gracilibacillus halophilus YIM-C55.5</name>
    <dbReference type="NCBI Taxonomy" id="1308866"/>
    <lineage>
        <taxon>Bacteria</taxon>
        <taxon>Bacillati</taxon>
        <taxon>Bacillota</taxon>
        <taxon>Bacilli</taxon>
        <taxon>Bacillales</taxon>
        <taxon>Bacillaceae</taxon>
        <taxon>Gracilibacillus</taxon>
    </lineage>
</organism>
<accession>N4WVL3</accession>
<evidence type="ECO:0000313" key="2">
    <source>
        <dbReference type="EMBL" id="ENH98435.1"/>
    </source>
</evidence>
<dbReference type="Pfam" id="PF04024">
    <property type="entry name" value="PspC"/>
    <property type="match status" value="1"/>
</dbReference>
<dbReference type="STRING" id="1308866.J416_00594"/>
<evidence type="ECO:0000259" key="1">
    <source>
        <dbReference type="Pfam" id="PF04024"/>
    </source>
</evidence>
<dbReference type="Proteomes" id="UP000012283">
    <property type="component" value="Unassembled WGS sequence"/>
</dbReference>
<gene>
    <name evidence="2" type="ORF">J416_00594</name>
</gene>
<feature type="domain" description="Phage shock protein PspC N-terminal" evidence="1">
    <location>
        <begin position="5"/>
        <end position="25"/>
    </location>
</feature>
<keyword evidence="3" id="KW-1185">Reference proteome</keyword>
<protein>
    <recommendedName>
        <fullName evidence="1">Phage shock protein PspC N-terminal domain-containing protein</fullName>
    </recommendedName>
</protein>
<dbReference type="InterPro" id="IPR007168">
    <property type="entry name" value="Phageshock_PspC_N"/>
</dbReference>
<sequence>MEGVLFRSKQNRMLAGVFGGLAEWIR</sequence>
<proteinExistence type="predicted"/>
<dbReference type="AlphaFoldDB" id="N4WVL3"/>